<feature type="domain" description="D-isomer specific 2-hydroxyacid dehydrogenase catalytic" evidence="7">
    <location>
        <begin position="59"/>
        <end position="417"/>
    </location>
</feature>
<evidence type="ECO:0000256" key="1">
    <source>
        <dbReference type="ARBA" id="ARBA00005854"/>
    </source>
</evidence>
<dbReference type="InterPro" id="IPR029753">
    <property type="entry name" value="D-isomer_DH_CS"/>
</dbReference>
<dbReference type="GO" id="GO:0016616">
    <property type="term" value="F:oxidoreductase activity, acting on the CH-OH group of donors, NAD or NADP as acceptor"/>
    <property type="evidence" value="ECO:0007669"/>
    <property type="project" value="InterPro"/>
</dbReference>
<dbReference type="Proteomes" id="UP000317257">
    <property type="component" value="Unassembled WGS sequence"/>
</dbReference>
<evidence type="ECO:0000259" key="8">
    <source>
        <dbReference type="Pfam" id="PF02826"/>
    </source>
</evidence>
<feature type="region of interest" description="Disordered" evidence="6">
    <location>
        <begin position="135"/>
        <end position="158"/>
    </location>
</feature>
<dbReference type="SUPFAM" id="SSF51735">
    <property type="entry name" value="NAD(P)-binding Rossmann-fold domains"/>
    <property type="match status" value="1"/>
</dbReference>
<dbReference type="AlphaFoldDB" id="A0A5C6G8M5"/>
<dbReference type="PANTHER" id="PTHR42789:SF1">
    <property type="entry name" value="D-ISOMER SPECIFIC 2-HYDROXYACID DEHYDROGENASE FAMILY PROTEIN (AFU_ORTHOLOGUE AFUA_6G10090)"/>
    <property type="match status" value="1"/>
</dbReference>
<dbReference type="PROSITE" id="PS00671">
    <property type="entry name" value="D_2_HYDROXYACID_DH_3"/>
    <property type="match status" value="1"/>
</dbReference>
<dbReference type="GO" id="GO:0051287">
    <property type="term" value="F:NAD binding"/>
    <property type="evidence" value="ECO:0007669"/>
    <property type="project" value="InterPro"/>
</dbReference>
<dbReference type="InterPro" id="IPR050857">
    <property type="entry name" value="D-2-hydroxyacid_DH"/>
</dbReference>
<comment type="caution">
    <text evidence="9">The sequence shown here is derived from an EMBL/GenBank/DDBJ whole genome shotgun (WGS) entry which is preliminary data.</text>
</comment>
<dbReference type="PANTHER" id="PTHR42789">
    <property type="entry name" value="D-ISOMER SPECIFIC 2-HYDROXYACID DEHYDROGENASE FAMILY PROTEIN (AFU_ORTHOLOGUE AFUA_6G10090)"/>
    <property type="match status" value="1"/>
</dbReference>
<dbReference type="SUPFAM" id="SSF52283">
    <property type="entry name" value="Formate/glycerate dehydrogenase catalytic domain-like"/>
    <property type="match status" value="1"/>
</dbReference>
<protein>
    <recommendedName>
        <fullName evidence="11">Glycerate dehydrogenase</fullName>
    </recommendedName>
</protein>
<dbReference type="InterPro" id="IPR006140">
    <property type="entry name" value="D-isomer_DH_NAD-bd"/>
</dbReference>
<evidence type="ECO:0000256" key="6">
    <source>
        <dbReference type="SAM" id="MobiDB-lite"/>
    </source>
</evidence>
<dbReference type="Pfam" id="PF00389">
    <property type="entry name" value="2-Hacid_dh"/>
    <property type="match status" value="1"/>
</dbReference>
<accession>A0A5C6G8M5</accession>
<dbReference type="GO" id="GO:0008652">
    <property type="term" value="P:amino acid biosynthetic process"/>
    <property type="evidence" value="ECO:0007669"/>
    <property type="project" value="UniProtKB-KW"/>
</dbReference>
<evidence type="ECO:0000313" key="9">
    <source>
        <dbReference type="EMBL" id="TWU72651.1"/>
    </source>
</evidence>
<dbReference type="EMBL" id="SBHS01000025">
    <property type="protein sequence ID" value="TWU72651.1"/>
    <property type="molecule type" value="Genomic_DNA"/>
</dbReference>
<dbReference type="CDD" id="cd12169">
    <property type="entry name" value="PGDH_like_1"/>
    <property type="match status" value="1"/>
</dbReference>
<sequence length="418" mass="44930">MLLRPSSSLSWSSSLFSSVARGQRTARGRPSLAIIDDYLNTSGPHFAHIPPSSLQVTTFNDTVIPSNETETARLADRLRPFDLISTVRERTAFPATLLRRLPNLKLLLATGTQFEEFDLAAARELGITVVAAPGRGRSDQVDTRSNSSSSSSAAGHNINTSINTNINIKKGRVHPTTQHTWALIMALARNVAADDCALKAGYAWQSGLAMGLTGLTLGVVGLGRLGAAVARIGHVAWGMRVVCWSNNLTQEKADSMAVEMGLSPDGGIDGDGNGSGSKTFLVVSKEELFRGADVVSLHYVLSDRSRGLVGAKELEQMKSSALLVNTSRGPLIDSAALLDAMERGGLRGAALDVYDVEPLPLSSPWRRAGYWGTNGHSRLVMTPHMGYADQGLMNAWYAETAENVERWLEGKQVLHRIA</sequence>
<evidence type="ECO:0000259" key="7">
    <source>
        <dbReference type="Pfam" id="PF00389"/>
    </source>
</evidence>
<evidence type="ECO:0008006" key="11">
    <source>
        <dbReference type="Google" id="ProtNLM"/>
    </source>
</evidence>
<dbReference type="InterPro" id="IPR006139">
    <property type="entry name" value="D-isomer_2_OHA_DH_cat_dom"/>
</dbReference>
<feature type="domain" description="D-isomer specific 2-hydroxyacid dehydrogenase NAD-binding" evidence="8">
    <location>
        <begin position="282"/>
        <end position="386"/>
    </location>
</feature>
<dbReference type="InterPro" id="IPR036291">
    <property type="entry name" value="NAD(P)-bd_dom_sf"/>
</dbReference>
<evidence type="ECO:0000256" key="5">
    <source>
        <dbReference type="RuleBase" id="RU003719"/>
    </source>
</evidence>
<dbReference type="Gene3D" id="3.40.50.720">
    <property type="entry name" value="NAD(P)-binding Rossmann-like Domain"/>
    <property type="match status" value="2"/>
</dbReference>
<feature type="compositionally biased region" description="Low complexity" evidence="6">
    <location>
        <begin position="145"/>
        <end position="158"/>
    </location>
</feature>
<evidence type="ECO:0000256" key="3">
    <source>
        <dbReference type="ARBA" id="ARBA00023002"/>
    </source>
</evidence>
<proteinExistence type="inferred from homology"/>
<name>A0A5C6G8M5_METRR</name>
<dbReference type="Pfam" id="PF02826">
    <property type="entry name" value="2-Hacid_dh_C"/>
    <property type="match status" value="2"/>
</dbReference>
<evidence type="ECO:0000256" key="2">
    <source>
        <dbReference type="ARBA" id="ARBA00022605"/>
    </source>
</evidence>
<feature type="domain" description="D-isomer specific 2-hydroxyacid dehydrogenase NAD-binding" evidence="8">
    <location>
        <begin position="182"/>
        <end position="258"/>
    </location>
</feature>
<dbReference type="InterPro" id="IPR029752">
    <property type="entry name" value="D-isomer_DH_CS1"/>
</dbReference>
<comment type="similarity">
    <text evidence="1 5">Belongs to the D-isomer specific 2-hydroxyacid dehydrogenase family.</text>
</comment>
<keyword evidence="2" id="KW-0028">Amino-acid biosynthesis</keyword>
<reference evidence="10" key="1">
    <citation type="submission" date="2018-12" db="EMBL/GenBank/DDBJ databases">
        <title>The complete genome of Metarhizium rileyi, a key fungal pathogen of Lepidoptera.</title>
        <authorList>
            <person name="Binneck E."/>
            <person name="Lastra C.C.L."/>
            <person name="Sosa-Gomez D.R."/>
        </authorList>
    </citation>
    <scope>NUCLEOTIDE SEQUENCE [LARGE SCALE GENOMIC DNA]</scope>
    <source>
        <strain evidence="10">Cep018-CH2</strain>
    </source>
</reference>
<keyword evidence="3 5" id="KW-0560">Oxidoreductase</keyword>
<dbReference type="PROSITE" id="PS00065">
    <property type="entry name" value="D_2_HYDROXYACID_DH_1"/>
    <property type="match status" value="1"/>
</dbReference>
<gene>
    <name evidence="9" type="ORF">ED733_001865</name>
</gene>
<evidence type="ECO:0000313" key="10">
    <source>
        <dbReference type="Proteomes" id="UP000317257"/>
    </source>
</evidence>
<keyword evidence="4" id="KW-0520">NAD</keyword>
<organism evidence="9 10">
    <name type="scientific">Metarhizium rileyi (strain RCEF 4871)</name>
    <name type="common">Nomuraea rileyi</name>
    <dbReference type="NCBI Taxonomy" id="1649241"/>
    <lineage>
        <taxon>Eukaryota</taxon>
        <taxon>Fungi</taxon>
        <taxon>Dikarya</taxon>
        <taxon>Ascomycota</taxon>
        <taxon>Pezizomycotina</taxon>
        <taxon>Sordariomycetes</taxon>
        <taxon>Hypocreomycetidae</taxon>
        <taxon>Hypocreales</taxon>
        <taxon>Clavicipitaceae</taxon>
        <taxon>Metarhizium</taxon>
    </lineage>
</organism>
<evidence type="ECO:0000256" key="4">
    <source>
        <dbReference type="ARBA" id="ARBA00023027"/>
    </source>
</evidence>